<keyword evidence="6" id="KW-0249">Electron transport</keyword>
<dbReference type="InterPro" id="IPR012257">
    <property type="entry name" value="Glc_ox_4Fe-4S"/>
</dbReference>
<evidence type="ECO:0000313" key="8">
    <source>
        <dbReference type="EMBL" id="CDM23960.1"/>
    </source>
</evidence>
<proteinExistence type="predicted"/>
<dbReference type="STRING" id="1437824.BN940_07466"/>
<dbReference type="PANTHER" id="PTHR32479">
    <property type="entry name" value="GLYCOLATE OXIDASE IRON-SULFUR SUBUNIT"/>
    <property type="match status" value="1"/>
</dbReference>
<dbReference type="Proteomes" id="UP000019805">
    <property type="component" value="Chromosome"/>
</dbReference>
<feature type="domain" description="4Fe-4S ferredoxin-type" evidence="7">
    <location>
        <begin position="66"/>
        <end position="89"/>
    </location>
</feature>
<dbReference type="PATRIC" id="fig|1437824.5.peg.1476"/>
<organism evidence="8 9">
    <name type="scientific">Castellaniella defragrans (strain DSM 12143 / CCUG 39792 / 65Phen)</name>
    <name type="common">Alcaligenes defragrans</name>
    <dbReference type="NCBI Taxonomy" id="1437824"/>
    <lineage>
        <taxon>Bacteria</taxon>
        <taxon>Pseudomonadati</taxon>
        <taxon>Pseudomonadota</taxon>
        <taxon>Betaproteobacteria</taxon>
        <taxon>Burkholderiales</taxon>
        <taxon>Alcaligenaceae</taxon>
        <taxon>Castellaniella</taxon>
    </lineage>
</organism>
<dbReference type="InterPro" id="IPR017896">
    <property type="entry name" value="4Fe4S_Fe-S-bd"/>
</dbReference>
<evidence type="ECO:0000313" key="9">
    <source>
        <dbReference type="Proteomes" id="UP000019805"/>
    </source>
</evidence>
<dbReference type="PANTHER" id="PTHR32479:SF17">
    <property type="entry name" value="GLYCOLATE OXIDASE IRON-SULFUR SUBUNIT"/>
    <property type="match status" value="1"/>
</dbReference>
<keyword evidence="1 6" id="KW-0004">4Fe-4S</keyword>
<dbReference type="Gene3D" id="1.10.1060.10">
    <property type="entry name" value="Alpha-helical ferredoxin"/>
    <property type="match status" value="1"/>
</dbReference>
<dbReference type="RefSeq" id="WP_043681574.1">
    <property type="nucleotide sequence ID" value="NZ_HG916765.1"/>
</dbReference>
<dbReference type="KEGG" id="cdn:BN940_07466"/>
<dbReference type="GO" id="GO:0046872">
    <property type="term" value="F:metal ion binding"/>
    <property type="evidence" value="ECO:0007669"/>
    <property type="project" value="UniProtKB-UniRule"/>
</dbReference>
<accession>W8X900</accession>
<evidence type="ECO:0000256" key="2">
    <source>
        <dbReference type="ARBA" id="ARBA00022723"/>
    </source>
</evidence>
<evidence type="ECO:0000256" key="5">
    <source>
        <dbReference type="ARBA" id="ARBA00023014"/>
    </source>
</evidence>
<keyword evidence="3" id="KW-0677">Repeat</keyword>
<keyword evidence="4 6" id="KW-0408">Iron</keyword>
<comment type="cofactor">
    <cofactor evidence="6">
        <name>[4Fe-4S] cluster</name>
        <dbReference type="ChEBI" id="CHEBI:49883"/>
    </cofactor>
    <text evidence="6">Binds 2 [4Fe-4S] clusters.</text>
</comment>
<evidence type="ECO:0000259" key="7">
    <source>
        <dbReference type="PROSITE" id="PS51379"/>
    </source>
</evidence>
<evidence type="ECO:0000256" key="4">
    <source>
        <dbReference type="ARBA" id="ARBA00023004"/>
    </source>
</evidence>
<comment type="catalytic activity">
    <reaction evidence="6">
        <text>glycolate + A = glyoxylate + AH2</text>
        <dbReference type="Rhea" id="RHEA:21264"/>
        <dbReference type="ChEBI" id="CHEBI:13193"/>
        <dbReference type="ChEBI" id="CHEBI:17499"/>
        <dbReference type="ChEBI" id="CHEBI:29805"/>
        <dbReference type="ChEBI" id="CHEBI:36655"/>
        <dbReference type="EC" id="1.1.99.14"/>
    </reaction>
</comment>
<dbReference type="GO" id="GO:0051539">
    <property type="term" value="F:4 iron, 4 sulfur cluster binding"/>
    <property type="evidence" value="ECO:0007669"/>
    <property type="project" value="UniProtKB-UniRule"/>
</dbReference>
<dbReference type="PIRSF" id="PIRSF000139">
    <property type="entry name" value="Glc_ox_4Fe-4S"/>
    <property type="match status" value="1"/>
</dbReference>
<reference evidence="8 9" key="1">
    <citation type="journal article" date="2014" name="BMC Microbiol.">
        <title>The oxygen-independent metabolism of cyclic monoterpenes in Castellaniella defragrans 65Phen.</title>
        <authorList>
            <person name="Petasch J."/>
            <person name="Disch E.M."/>
            <person name="Markert S."/>
            <person name="Becher D."/>
            <person name="Schweder T."/>
            <person name="Huttel B."/>
            <person name="Reinhardt R."/>
            <person name="Harder J."/>
        </authorList>
    </citation>
    <scope>NUCLEOTIDE SEQUENCE [LARGE SCALE GENOMIC DNA]</scope>
    <source>
        <strain evidence="8">65Phen</strain>
    </source>
</reference>
<keyword evidence="6" id="KW-0813">Transport</keyword>
<comment type="catalytic activity">
    <reaction evidence="6">
        <text>(R)-lactate + A = pyruvate + AH2</text>
        <dbReference type="Rhea" id="RHEA:15089"/>
        <dbReference type="ChEBI" id="CHEBI:13193"/>
        <dbReference type="ChEBI" id="CHEBI:15361"/>
        <dbReference type="ChEBI" id="CHEBI:16004"/>
        <dbReference type="ChEBI" id="CHEBI:17499"/>
    </reaction>
</comment>
<dbReference type="Pfam" id="PF02754">
    <property type="entry name" value="CCG"/>
    <property type="match status" value="2"/>
</dbReference>
<name>W8X900_CASD6</name>
<sequence>MQTQLADWARDTDFGREADEILRRCVHCGFCLATCPTYQILGDELDSPRGRIYQIKQVLEGAEPTFVTQQHLDRCLTCRNCETTCPSGVQYGALVDIGRQIVSERVRRPLRERLVREALRRLMGSPWFGPLYRIGVWVRPALPAVLRSKIAQARPAGPLPAEPGRHARQVLMLANCVQPAMMPSIDAATLRVLDAVGVGTRIAAGSGCCGAINFHLDAQEAGRDQMRANVDAWLPLLESGEVEAVIVNASGCGGMIKDYAHHLKHDPAYAERAARLMPYVKDIAEFLAPMAAEVRAKMRRAPGRSAFHPPCTLQHWQGLRAVTERLLADLGFDLQAFGESHLCCGSAGTYSITQPALSKSLRDRKLQAIQTTLPDTIVSSNIGCICHLQSGTGTPVRHWIETVDEALHD</sequence>
<dbReference type="GO" id="GO:0019154">
    <property type="term" value="F:glycolate dehydrogenase activity"/>
    <property type="evidence" value="ECO:0007669"/>
    <property type="project" value="UniProtKB-EC"/>
</dbReference>
<dbReference type="AlphaFoldDB" id="W8X900"/>
<dbReference type="InterPro" id="IPR009051">
    <property type="entry name" value="Helical_ferredxn"/>
</dbReference>
<dbReference type="GO" id="GO:0047809">
    <property type="term" value="F:D-lactate dehydrogenase activity"/>
    <property type="evidence" value="ECO:0007669"/>
    <property type="project" value="RHEA"/>
</dbReference>
<keyword evidence="5 6" id="KW-0411">Iron-sulfur</keyword>
<dbReference type="InterPro" id="IPR004017">
    <property type="entry name" value="Cys_rich_dom"/>
</dbReference>
<keyword evidence="9" id="KW-1185">Reference proteome</keyword>
<dbReference type="EC" id="1.1.99.14" evidence="6"/>
<dbReference type="Pfam" id="PF13183">
    <property type="entry name" value="Fer4_8"/>
    <property type="match status" value="1"/>
</dbReference>
<dbReference type="EMBL" id="HG916765">
    <property type="protein sequence ID" value="CDM23960.1"/>
    <property type="molecule type" value="Genomic_DNA"/>
</dbReference>
<dbReference type="FunFam" id="1.10.1060.10:FF:000012">
    <property type="entry name" value="Glycolate oxidase iron-sulfur subunit"/>
    <property type="match status" value="1"/>
</dbReference>
<dbReference type="NCBIfam" id="NF008434">
    <property type="entry name" value="PRK11274.1"/>
    <property type="match status" value="1"/>
</dbReference>
<evidence type="ECO:0000256" key="1">
    <source>
        <dbReference type="ARBA" id="ARBA00022485"/>
    </source>
</evidence>
<dbReference type="InterPro" id="IPR017900">
    <property type="entry name" value="4Fe4S_Fe_S_CS"/>
</dbReference>
<evidence type="ECO:0000256" key="3">
    <source>
        <dbReference type="ARBA" id="ARBA00022737"/>
    </source>
</evidence>
<feature type="domain" description="4Fe-4S ferredoxin-type" evidence="7">
    <location>
        <begin position="14"/>
        <end position="45"/>
    </location>
</feature>
<protein>
    <recommendedName>
        <fullName evidence="6">Glycolate oxidase iron-sulfur subunit</fullName>
        <ecNumber evidence="6">1.1.99.14</ecNumber>
    </recommendedName>
</protein>
<dbReference type="SUPFAM" id="SSF54862">
    <property type="entry name" value="4Fe-4S ferredoxins"/>
    <property type="match status" value="1"/>
</dbReference>
<gene>
    <name evidence="8" type="ORF">BN940_07466</name>
</gene>
<keyword evidence="8" id="KW-0560">Oxidoreductase</keyword>
<keyword evidence="2 6" id="KW-0479">Metal-binding</keyword>
<dbReference type="PROSITE" id="PS51379">
    <property type="entry name" value="4FE4S_FER_2"/>
    <property type="match status" value="2"/>
</dbReference>
<dbReference type="PROSITE" id="PS00198">
    <property type="entry name" value="4FE4S_FER_1"/>
    <property type="match status" value="1"/>
</dbReference>
<dbReference type="HOGENOM" id="CLU_023081_0_0_4"/>
<comment type="function">
    <text evidence="6">Component of a complex that catalyzes the oxidation of glycolate to glyoxylate.</text>
</comment>
<dbReference type="eggNOG" id="COG0247">
    <property type="taxonomic scope" value="Bacteria"/>
</dbReference>
<dbReference type="OrthoDB" id="9765258at2"/>
<evidence type="ECO:0000256" key="6">
    <source>
        <dbReference type="PIRNR" id="PIRNR000139"/>
    </source>
</evidence>